<feature type="transmembrane region" description="Helical" evidence="7">
    <location>
        <begin position="449"/>
        <end position="467"/>
    </location>
</feature>
<feature type="transmembrane region" description="Helical" evidence="7">
    <location>
        <begin position="416"/>
        <end position="437"/>
    </location>
</feature>
<dbReference type="PANTHER" id="PTHR23501:SF191">
    <property type="entry name" value="VACUOLAR BASIC AMINO ACID TRANSPORTER 4"/>
    <property type="match status" value="1"/>
</dbReference>
<organism evidence="9 10">
    <name type="scientific">Spizellomyces punctatus (strain DAOM BR117)</name>
    <dbReference type="NCBI Taxonomy" id="645134"/>
    <lineage>
        <taxon>Eukaryota</taxon>
        <taxon>Fungi</taxon>
        <taxon>Fungi incertae sedis</taxon>
        <taxon>Chytridiomycota</taxon>
        <taxon>Chytridiomycota incertae sedis</taxon>
        <taxon>Chytridiomycetes</taxon>
        <taxon>Spizellomycetales</taxon>
        <taxon>Spizellomycetaceae</taxon>
        <taxon>Spizellomyces</taxon>
    </lineage>
</organism>
<feature type="transmembrane region" description="Helical" evidence="7">
    <location>
        <begin position="358"/>
        <end position="377"/>
    </location>
</feature>
<feature type="transmembrane region" description="Helical" evidence="7">
    <location>
        <begin position="317"/>
        <end position="338"/>
    </location>
</feature>
<protein>
    <recommendedName>
        <fullName evidence="8">Major facilitator superfamily (MFS) profile domain-containing protein</fullName>
    </recommendedName>
</protein>
<feature type="transmembrane region" description="Helical" evidence="7">
    <location>
        <begin position="202"/>
        <end position="220"/>
    </location>
</feature>
<feature type="transmembrane region" description="Helical" evidence="7">
    <location>
        <begin position="175"/>
        <end position="196"/>
    </location>
</feature>
<proteinExistence type="predicted"/>
<dbReference type="PANTHER" id="PTHR23501">
    <property type="entry name" value="MAJOR FACILITATOR SUPERFAMILY"/>
    <property type="match status" value="1"/>
</dbReference>
<evidence type="ECO:0000313" key="9">
    <source>
        <dbReference type="EMBL" id="KNC96353.1"/>
    </source>
</evidence>
<dbReference type="InParanoid" id="A0A0L0H6J3"/>
<evidence type="ECO:0000256" key="1">
    <source>
        <dbReference type="ARBA" id="ARBA00004127"/>
    </source>
</evidence>
<dbReference type="OrthoDB" id="6770063at2759"/>
<feature type="compositionally biased region" description="Basic and acidic residues" evidence="6">
    <location>
        <begin position="559"/>
        <end position="576"/>
    </location>
</feature>
<dbReference type="RefSeq" id="XP_016604393.1">
    <property type="nucleotide sequence ID" value="XM_016756414.1"/>
</dbReference>
<comment type="subcellular location">
    <subcellularLocation>
        <location evidence="1">Endomembrane system</location>
        <topology evidence="1">Multi-pass membrane protein</topology>
    </subcellularLocation>
</comment>
<feature type="region of interest" description="Disordered" evidence="6">
    <location>
        <begin position="482"/>
        <end position="508"/>
    </location>
</feature>
<dbReference type="SUPFAM" id="SSF103473">
    <property type="entry name" value="MFS general substrate transporter"/>
    <property type="match status" value="1"/>
</dbReference>
<feature type="domain" description="Major facilitator superfamily (MFS) profile" evidence="8">
    <location>
        <begin position="49"/>
        <end position="553"/>
    </location>
</feature>
<name>A0A0L0H6J3_SPIPD</name>
<dbReference type="STRING" id="645134.A0A0L0H6J3"/>
<feature type="transmembrane region" description="Helical" evidence="7">
    <location>
        <begin position="115"/>
        <end position="141"/>
    </location>
</feature>
<evidence type="ECO:0000313" key="10">
    <source>
        <dbReference type="Proteomes" id="UP000053201"/>
    </source>
</evidence>
<evidence type="ECO:0000256" key="2">
    <source>
        <dbReference type="ARBA" id="ARBA00022448"/>
    </source>
</evidence>
<sequence length="586" mass="64430">MTLTDLITFNKKKETEARTDVEVEVVVSDEENQNAPLYKHLPLRELIITYLGLTSIQAVISLERNAFRPISPNVASDFDSLNDLSWLATTTFAVWLAIEPIWGKLSDLFGRKPPFMIAIVVYVLGLILCSVSPSWTAFIIFRAISSIGSGGINNAVNIIISDIVPLRHRGKYQSYYEVVFLGTNVLGPVMGAAFANNDKWRGNFYVSAACATFVGILLAWKLKLPSAFRSKESSVARRVYGRLRRVDYIGTLMVSVGAFAVACGLQLGNRKEFGWSSANVIALLTCGSLLSALFVVYEWKYAREPLLPLRLFRYRNVAVAFLLSFILMIGTSGHELYQTTFYQNIVNLTPFKVGLIEWAETIGQTVGGIAFGWAMALTGRYRPFLWLSIALVCCGVGMMVQINPDIPHALLVVQRAIFGIGFGAVSHVLLIAAQVAVEHVDIAIVTSMFFFFRALGGLLGNAMYGALYDFWVTQALRNRAPPNTPQSAIDAAKNSLRGGRTGGGRSSPTLDRSIVANAYADTSRQIMWTEFGILVFALLASLTIEHFPLPKTLGRRGVKSHEEISTETRCETKPGSEDESAPPKPA</sequence>
<dbReference type="InterPro" id="IPR020846">
    <property type="entry name" value="MFS_dom"/>
</dbReference>
<evidence type="ECO:0000256" key="7">
    <source>
        <dbReference type="SAM" id="Phobius"/>
    </source>
</evidence>
<feature type="transmembrane region" description="Helical" evidence="7">
    <location>
        <begin position="384"/>
        <end position="404"/>
    </location>
</feature>
<evidence type="ECO:0000259" key="8">
    <source>
        <dbReference type="PROSITE" id="PS50850"/>
    </source>
</evidence>
<evidence type="ECO:0000256" key="4">
    <source>
        <dbReference type="ARBA" id="ARBA00022989"/>
    </source>
</evidence>
<dbReference type="OMA" id="ISYTGHY"/>
<dbReference type="VEuPathDB" id="FungiDB:SPPG_08254"/>
<dbReference type="EMBL" id="KQ257469">
    <property type="protein sequence ID" value="KNC96353.1"/>
    <property type="molecule type" value="Genomic_DNA"/>
</dbReference>
<accession>A0A0L0H6J3</accession>
<feature type="transmembrane region" description="Helical" evidence="7">
    <location>
        <begin position="531"/>
        <end position="549"/>
    </location>
</feature>
<dbReference type="eggNOG" id="KOG0254">
    <property type="taxonomic scope" value="Eukaryota"/>
</dbReference>
<dbReference type="AlphaFoldDB" id="A0A0L0H6J3"/>
<keyword evidence="2" id="KW-0813">Transport</keyword>
<feature type="transmembrane region" description="Helical" evidence="7">
    <location>
        <begin position="273"/>
        <end position="297"/>
    </location>
</feature>
<evidence type="ECO:0000256" key="3">
    <source>
        <dbReference type="ARBA" id="ARBA00022692"/>
    </source>
</evidence>
<feature type="region of interest" description="Disordered" evidence="6">
    <location>
        <begin position="555"/>
        <end position="586"/>
    </location>
</feature>
<dbReference type="InterPro" id="IPR011701">
    <property type="entry name" value="MFS"/>
</dbReference>
<evidence type="ECO:0000256" key="6">
    <source>
        <dbReference type="SAM" id="MobiDB-lite"/>
    </source>
</evidence>
<reference evidence="9 10" key="1">
    <citation type="submission" date="2009-08" db="EMBL/GenBank/DDBJ databases">
        <title>The Genome Sequence of Spizellomyces punctatus strain DAOM BR117.</title>
        <authorList>
            <consortium name="The Broad Institute Genome Sequencing Platform"/>
            <person name="Russ C."/>
            <person name="Cuomo C."/>
            <person name="Shea T."/>
            <person name="Young S.K."/>
            <person name="Zeng Q."/>
            <person name="Koehrsen M."/>
            <person name="Haas B."/>
            <person name="Borodovsky M."/>
            <person name="Guigo R."/>
            <person name="Alvarado L."/>
            <person name="Berlin A."/>
            <person name="Bochicchio J."/>
            <person name="Borenstein D."/>
            <person name="Chapman S."/>
            <person name="Chen Z."/>
            <person name="Engels R."/>
            <person name="Freedman E."/>
            <person name="Gellesch M."/>
            <person name="Goldberg J."/>
            <person name="Griggs A."/>
            <person name="Gujja S."/>
            <person name="Heiman D."/>
            <person name="Hepburn T."/>
            <person name="Howarth C."/>
            <person name="Jen D."/>
            <person name="Larson L."/>
            <person name="Lewis B."/>
            <person name="Mehta T."/>
            <person name="Park D."/>
            <person name="Pearson M."/>
            <person name="Roberts A."/>
            <person name="Saif S."/>
            <person name="Shenoy N."/>
            <person name="Sisk P."/>
            <person name="Stolte C."/>
            <person name="Sykes S."/>
            <person name="Thomson T."/>
            <person name="Walk T."/>
            <person name="White J."/>
            <person name="Yandava C."/>
            <person name="Burger G."/>
            <person name="Gray M.W."/>
            <person name="Holland P.W.H."/>
            <person name="King N."/>
            <person name="Lang F.B.F."/>
            <person name="Roger A.J."/>
            <person name="Ruiz-Trillo I."/>
            <person name="Lander E."/>
            <person name="Nusbaum C."/>
        </authorList>
    </citation>
    <scope>NUCLEOTIDE SEQUENCE [LARGE SCALE GENOMIC DNA]</scope>
    <source>
        <strain evidence="9 10">DAOM BR117</strain>
    </source>
</reference>
<dbReference type="InterPro" id="IPR036259">
    <property type="entry name" value="MFS_trans_sf"/>
</dbReference>
<keyword evidence="3 7" id="KW-0812">Transmembrane</keyword>
<dbReference type="GO" id="GO:0012505">
    <property type="term" value="C:endomembrane system"/>
    <property type="evidence" value="ECO:0007669"/>
    <property type="project" value="UniProtKB-SubCell"/>
</dbReference>
<gene>
    <name evidence="9" type="ORF">SPPG_08254</name>
</gene>
<dbReference type="PROSITE" id="PS50850">
    <property type="entry name" value="MFS"/>
    <property type="match status" value="1"/>
</dbReference>
<dbReference type="GeneID" id="27691428"/>
<dbReference type="GO" id="GO:0005886">
    <property type="term" value="C:plasma membrane"/>
    <property type="evidence" value="ECO:0007669"/>
    <property type="project" value="TreeGrafter"/>
</dbReference>
<evidence type="ECO:0000256" key="5">
    <source>
        <dbReference type="ARBA" id="ARBA00023136"/>
    </source>
</evidence>
<keyword evidence="10" id="KW-1185">Reference proteome</keyword>
<dbReference type="GO" id="GO:0022857">
    <property type="term" value="F:transmembrane transporter activity"/>
    <property type="evidence" value="ECO:0007669"/>
    <property type="project" value="InterPro"/>
</dbReference>
<keyword evidence="5 7" id="KW-0472">Membrane</keyword>
<dbReference type="Proteomes" id="UP000053201">
    <property type="component" value="Unassembled WGS sequence"/>
</dbReference>
<dbReference type="Gene3D" id="1.20.1250.20">
    <property type="entry name" value="MFS general substrate transporter like domains"/>
    <property type="match status" value="2"/>
</dbReference>
<feature type="transmembrane region" description="Helical" evidence="7">
    <location>
        <begin position="246"/>
        <end position="267"/>
    </location>
</feature>
<dbReference type="Pfam" id="PF07690">
    <property type="entry name" value="MFS_1"/>
    <property type="match status" value="1"/>
</dbReference>
<keyword evidence="4 7" id="KW-1133">Transmembrane helix</keyword>